<reference evidence="2 4" key="1">
    <citation type="journal article" date="2005" name="Environ. Microbiol.">
        <title>Genetic and functional properties of uncultivated thermophilic crenarchaeotes from a subsurface gold mine as revealed by analysis of genome fragments.</title>
        <authorList>
            <person name="Nunoura T."/>
            <person name="Hirayama H."/>
            <person name="Takami H."/>
            <person name="Oida H."/>
            <person name="Nishi S."/>
            <person name="Shimamura S."/>
            <person name="Suzuki Y."/>
            <person name="Inagaki F."/>
            <person name="Takai K."/>
            <person name="Nealson K.H."/>
            <person name="Horikoshi K."/>
        </authorList>
    </citation>
    <scope>NUCLEOTIDE SEQUENCE [LARGE SCALE GENOMIC DNA]</scope>
</reference>
<keyword evidence="1" id="KW-0812">Transmembrane</keyword>
<evidence type="ECO:0000256" key="1">
    <source>
        <dbReference type="SAM" id="Phobius"/>
    </source>
</evidence>
<dbReference type="STRING" id="311458.CSUB_C0220"/>
<dbReference type="EMBL" id="AP011831">
    <property type="protein sequence ID" value="BAJ47253.1"/>
    <property type="molecule type" value="Genomic_DNA"/>
</dbReference>
<feature type="transmembrane region" description="Helical" evidence="1">
    <location>
        <begin position="136"/>
        <end position="163"/>
    </location>
</feature>
<keyword evidence="1" id="KW-0472">Membrane</keyword>
<proteinExistence type="predicted"/>
<name>E6N4N4_CALS0</name>
<feature type="transmembrane region" description="Helical" evidence="1">
    <location>
        <begin position="17"/>
        <end position="42"/>
    </location>
</feature>
<feature type="transmembrane region" description="Helical" evidence="1">
    <location>
        <begin position="94"/>
        <end position="116"/>
    </location>
</feature>
<dbReference type="AlphaFoldDB" id="E6N4N4"/>
<dbReference type="BioCyc" id="CCAL311458:G131R-223-MONOMER"/>
<evidence type="ECO:0000313" key="4">
    <source>
        <dbReference type="Proteomes" id="UP000008120"/>
    </source>
</evidence>
<keyword evidence="1" id="KW-1133">Transmembrane helix</keyword>
<sequence length="171" mass="18563">MILAEKKSLHPHTAARYFLFTTFVNICAAVLITTPVLVARLALPLKLTEWPGTWMFIAYGVFVGFGVFGSLAWSTIHYLSATLLNIKLLRRKLVVTHLILHNVAAYGVGFLMGYGAGYVGGTARLEGVGVAVITALISWTVIPIGILIFIGLLSAILGVFTVLDGWTMSRR</sequence>
<organism evidence="2 4">
    <name type="scientific">Caldiarchaeum subterraneum</name>
    <dbReference type="NCBI Taxonomy" id="311458"/>
    <lineage>
        <taxon>Archaea</taxon>
        <taxon>Nitrososphaerota</taxon>
        <taxon>Candidatus Caldarchaeales</taxon>
        <taxon>Candidatus Caldarchaeaceae</taxon>
        <taxon>Candidatus Caldarchaeum</taxon>
    </lineage>
</organism>
<evidence type="ECO:0000313" key="2">
    <source>
        <dbReference type="EMBL" id="BAJ47253.1"/>
    </source>
</evidence>
<protein>
    <submittedName>
        <fullName evidence="2">Uncharacterized protein</fullName>
    </submittedName>
</protein>
<accession>E6N4N4</accession>
<dbReference type="KEGG" id="csu:CSUB_C0220"/>
<dbReference type="EMBL" id="BA000048">
    <property type="protein sequence ID" value="BAJ50081.1"/>
    <property type="molecule type" value="Genomic_DNA"/>
</dbReference>
<reference evidence="2 4" key="2">
    <citation type="journal article" date="2011" name="Nucleic Acids Res.">
        <title>Insights into the evolution of Archaea and eukaryotic protein modifier systems revealed by the genome of a novel archaeal group.</title>
        <authorList>
            <person name="Nunoura T."/>
            <person name="Takaki Y."/>
            <person name="Kakuta J."/>
            <person name="Nishi S."/>
            <person name="Sugahara J."/>
            <person name="Kazama H."/>
            <person name="Chee G."/>
            <person name="Hattori M."/>
            <person name="Kanai A."/>
            <person name="Atomi H."/>
            <person name="Takai K."/>
            <person name="Takami H."/>
        </authorList>
    </citation>
    <scope>NUCLEOTIDE SEQUENCE [LARGE SCALE GENOMIC DNA]</scope>
</reference>
<gene>
    <name evidence="3" type="ORF">CSUB_C0220</name>
    <name evidence="2" type="ORF">HGMM_F15E11C27</name>
</gene>
<feature type="transmembrane region" description="Helical" evidence="1">
    <location>
        <begin position="54"/>
        <end position="73"/>
    </location>
</feature>
<evidence type="ECO:0000313" key="3">
    <source>
        <dbReference type="EMBL" id="BAJ50081.1"/>
    </source>
</evidence>
<dbReference type="Proteomes" id="UP000008120">
    <property type="component" value="Chromosome"/>
</dbReference>